<accession>A0A162WI88</accession>
<feature type="transmembrane region" description="Helical" evidence="1">
    <location>
        <begin position="153"/>
        <end position="170"/>
    </location>
</feature>
<sequence>MLDRITFEDIIGQRIQHLLNSKRIQHLKVAANLLSFLAVHNLRPLFINRISQGIGGGVERVFKKGETFSFDKLKQKQMSVFTSTRLSGLAAGKKLNSIEEAEAETEAEKDIQVLRVKCVKSLRLPHHNKNRLMMSKLTPLIDPLKEEEEEVDMLIGFVSVFSFFFFYPLLSDERIYYMCVYIMGI</sequence>
<dbReference type="RefSeq" id="XP_018285355.1">
    <property type="nucleotide sequence ID" value="XM_018441157.1"/>
</dbReference>
<dbReference type="InParanoid" id="A0A162WI88"/>
<keyword evidence="3" id="KW-1185">Reference proteome</keyword>
<dbReference type="GeneID" id="29002063"/>
<reference evidence="3" key="1">
    <citation type="submission" date="2015-06" db="EMBL/GenBank/DDBJ databases">
        <title>Expansion of signal transduction pathways in fungi by whole-genome duplication.</title>
        <authorList>
            <consortium name="DOE Joint Genome Institute"/>
            <person name="Corrochano L.M."/>
            <person name="Kuo A."/>
            <person name="Marcet-Houben M."/>
            <person name="Polaino S."/>
            <person name="Salamov A."/>
            <person name="Villalobos J.M."/>
            <person name="Alvarez M.I."/>
            <person name="Avalos J."/>
            <person name="Benito E.P."/>
            <person name="Benoit I."/>
            <person name="Burger G."/>
            <person name="Camino L.P."/>
            <person name="Canovas D."/>
            <person name="Cerda-Olmedo E."/>
            <person name="Cheng J.-F."/>
            <person name="Dominguez A."/>
            <person name="Elias M."/>
            <person name="Eslava A.P."/>
            <person name="Glaser F."/>
            <person name="Grimwood J."/>
            <person name="Gutierrez G."/>
            <person name="Heitman J."/>
            <person name="Henrissat B."/>
            <person name="Iturriaga E.A."/>
            <person name="Lang B.F."/>
            <person name="Lavin J.L."/>
            <person name="Lee S."/>
            <person name="Li W."/>
            <person name="Lindquist E."/>
            <person name="Lopez-Garcia S."/>
            <person name="Luque E.M."/>
            <person name="Marcos A.T."/>
            <person name="Martin J."/>
            <person name="McCluskey K."/>
            <person name="Medina H.R."/>
            <person name="Miralles-Duran A."/>
            <person name="Miyazaki A."/>
            <person name="Munoz-Torres E."/>
            <person name="Oguiza J.A."/>
            <person name="Ohm R."/>
            <person name="Olmedo M."/>
            <person name="Orejas M."/>
            <person name="Ortiz-Castellanos L."/>
            <person name="Pisabarro A.G."/>
            <person name="Rodriguez-Romero J."/>
            <person name="Ruiz-Herrera J."/>
            <person name="Ruiz-Vazquez R."/>
            <person name="Sanz C."/>
            <person name="Schackwitz W."/>
            <person name="Schmutz J."/>
            <person name="Shahriari M."/>
            <person name="Shelest E."/>
            <person name="Silva-Franco F."/>
            <person name="Soanes D."/>
            <person name="Syed K."/>
            <person name="Tagua V.G."/>
            <person name="Talbot N.J."/>
            <person name="Thon M."/>
            <person name="De vries R.P."/>
            <person name="Wiebenga A."/>
            <person name="Yadav J.S."/>
            <person name="Braun E.L."/>
            <person name="Baker S."/>
            <person name="Garre V."/>
            <person name="Horwitz B."/>
            <person name="Torres-Martinez S."/>
            <person name="Idnurm A."/>
            <person name="Herrera-Estrella A."/>
            <person name="Gabaldon T."/>
            <person name="Grigoriev I.V."/>
        </authorList>
    </citation>
    <scope>NUCLEOTIDE SEQUENCE [LARGE SCALE GENOMIC DNA]</scope>
    <source>
        <strain evidence="3">NRRL 1555(-)</strain>
    </source>
</reference>
<proteinExistence type="predicted"/>
<protein>
    <submittedName>
        <fullName evidence="2">Uncharacterized protein</fullName>
    </submittedName>
</protein>
<keyword evidence="1" id="KW-1133">Transmembrane helix</keyword>
<keyword evidence="1" id="KW-0472">Membrane</keyword>
<dbReference type="VEuPathDB" id="FungiDB:PHYBLDRAFT_63684"/>
<organism evidence="2 3">
    <name type="scientific">Phycomyces blakesleeanus (strain ATCC 8743b / DSM 1359 / FGSC 10004 / NBRC 33097 / NRRL 1555)</name>
    <dbReference type="NCBI Taxonomy" id="763407"/>
    <lineage>
        <taxon>Eukaryota</taxon>
        <taxon>Fungi</taxon>
        <taxon>Fungi incertae sedis</taxon>
        <taxon>Mucoromycota</taxon>
        <taxon>Mucoromycotina</taxon>
        <taxon>Mucoromycetes</taxon>
        <taxon>Mucorales</taxon>
        <taxon>Phycomycetaceae</taxon>
        <taxon>Phycomyces</taxon>
    </lineage>
</organism>
<evidence type="ECO:0000313" key="3">
    <source>
        <dbReference type="Proteomes" id="UP000077315"/>
    </source>
</evidence>
<dbReference type="AlphaFoldDB" id="A0A162WI88"/>
<evidence type="ECO:0000313" key="2">
    <source>
        <dbReference type="EMBL" id="OAD67315.1"/>
    </source>
</evidence>
<dbReference type="EMBL" id="KV441024">
    <property type="protein sequence ID" value="OAD67315.1"/>
    <property type="molecule type" value="Genomic_DNA"/>
</dbReference>
<keyword evidence="1" id="KW-0812">Transmembrane</keyword>
<name>A0A162WI88_PHYB8</name>
<dbReference type="Proteomes" id="UP000077315">
    <property type="component" value="Unassembled WGS sequence"/>
</dbReference>
<gene>
    <name evidence="2" type="ORF">PHYBLDRAFT_63684</name>
</gene>
<evidence type="ECO:0000256" key="1">
    <source>
        <dbReference type="SAM" id="Phobius"/>
    </source>
</evidence>